<dbReference type="SUPFAM" id="SSF48576">
    <property type="entry name" value="Terpenoid synthases"/>
    <property type="match status" value="1"/>
</dbReference>
<evidence type="ECO:0000256" key="5">
    <source>
        <dbReference type="ARBA" id="ARBA00023239"/>
    </source>
</evidence>
<organism evidence="7 8">
    <name type="scientific">Cristinia sonorae</name>
    <dbReference type="NCBI Taxonomy" id="1940300"/>
    <lineage>
        <taxon>Eukaryota</taxon>
        <taxon>Fungi</taxon>
        <taxon>Dikarya</taxon>
        <taxon>Basidiomycota</taxon>
        <taxon>Agaricomycotina</taxon>
        <taxon>Agaricomycetes</taxon>
        <taxon>Agaricomycetidae</taxon>
        <taxon>Agaricales</taxon>
        <taxon>Pleurotineae</taxon>
        <taxon>Stephanosporaceae</taxon>
        <taxon>Cristinia</taxon>
    </lineage>
</organism>
<protein>
    <recommendedName>
        <fullName evidence="6">Terpene synthase</fullName>
        <ecNumber evidence="6">4.2.3.-</ecNumber>
    </recommendedName>
</protein>
<dbReference type="Gene3D" id="1.10.600.10">
    <property type="entry name" value="Farnesyl Diphosphate Synthase"/>
    <property type="match status" value="1"/>
</dbReference>
<dbReference type="Proteomes" id="UP000813824">
    <property type="component" value="Unassembled WGS sequence"/>
</dbReference>
<dbReference type="GO" id="GO:0010333">
    <property type="term" value="F:terpene synthase activity"/>
    <property type="evidence" value="ECO:0007669"/>
    <property type="project" value="InterPro"/>
</dbReference>
<keyword evidence="5 6" id="KW-0456">Lyase</keyword>
<evidence type="ECO:0000256" key="3">
    <source>
        <dbReference type="ARBA" id="ARBA00022723"/>
    </source>
</evidence>
<gene>
    <name evidence="7" type="ORF">BXZ70DRAFT_890671</name>
</gene>
<dbReference type="AlphaFoldDB" id="A0A8K0XR06"/>
<comment type="similarity">
    <text evidence="2 6">Belongs to the terpene synthase family.</text>
</comment>
<dbReference type="EC" id="4.2.3.-" evidence="6"/>
<comment type="cofactor">
    <cofactor evidence="1 6">
        <name>Mg(2+)</name>
        <dbReference type="ChEBI" id="CHEBI:18420"/>
    </cofactor>
</comment>
<evidence type="ECO:0000256" key="4">
    <source>
        <dbReference type="ARBA" id="ARBA00022842"/>
    </source>
</evidence>
<dbReference type="InterPro" id="IPR008949">
    <property type="entry name" value="Isoprenoid_synthase_dom_sf"/>
</dbReference>
<dbReference type="EMBL" id="JAEVFJ010000010">
    <property type="protein sequence ID" value="KAH8102071.1"/>
    <property type="molecule type" value="Genomic_DNA"/>
</dbReference>
<dbReference type="Pfam" id="PF19086">
    <property type="entry name" value="Terpene_syn_C_2"/>
    <property type="match status" value="1"/>
</dbReference>
<dbReference type="InterPro" id="IPR034686">
    <property type="entry name" value="Terpene_cyclase-like_2"/>
</dbReference>
<evidence type="ECO:0000256" key="1">
    <source>
        <dbReference type="ARBA" id="ARBA00001946"/>
    </source>
</evidence>
<dbReference type="PANTHER" id="PTHR35201">
    <property type="entry name" value="TERPENE SYNTHASE"/>
    <property type="match status" value="1"/>
</dbReference>
<evidence type="ECO:0000256" key="6">
    <source>
        <dbReference type="RuleBase" id="RU366034"/>
    </source>
</evidence>
<dbReference type="GO" id="GO:0046872">
    <property type="term" value="F:metal ion binding"/>
    <property type="evidence" value="ECO:0007669"/>
    <property type="project" value="UniProtKB-KW"/>
</dbReference>
<dbReference type="GO" id="GO:0008299">
    <property type="term" value="P:isoprenoid biosynthetic process"/>
    <property type="evidence" value="ECO:0007669"/>
    <property type="project" value="UniProtKB-ARBA"/>
</dbReference>
<keyword evidence="3 6" id="KW-0479">Metal-binding</keyword>
<evidence type="ECO:0000256" key="2">
    <source>
        <dbReference type="ARBA" id="ARBA00006333"/>
    </source>
</evidence>
<proteinExistence type="inferred from homology"/>
<name>A0A8K0XR06_9AGAR</name>
<evidence type="ECO:0000313" key="8">
    <source>
        <dbReference type="Proteomes" id="UP000813824"/>
    </source>
</evidence>
<comment type="caution">
    <text evidence="7">The sequence shown here is derived from an EMBL/GenBank/DDBJ whole genome shotgun (WGS) entry which is preliminary data.</text>
</comment>
<sequence length="402" mass="46194">MELENLQPFPSHFVLQDLTRITGPVFRLKTNPLQDKAYQFTRSWFVNLGVYHEPKQRKFLSHRFDLYAGLSFPDADVHHLETCMAFFLWAFSFDDLSDEGELQSKPERVQVGVDISMTVLNNPDAPPPAFKYAAMLHDVWNRFRETASPGACNRFYRAVQSWMNSQVEQAQLRSDGTVPSVEDFIRLRRRTIGGEIVEAMVEYSLDINIPEGIWDHPILVAMSKAVIDIMTWPNDLISFNKEQSDNDYQNLVVCVMLENNTDLQGAVDIVTNMLAQRVADYANLKKKLPSFGPDIDAELDKYLTALEYYTQGTVVWYYDSPRYFRGIDLSYKHNLLIPVYPPSTSAPRPWTIRRKVPNTASLPIPSALRNFLGFIAIISLLLWQFLQFLPSINRFHIALISA</sequence>
<reference evidence="7" key="1">
    <citation type="journal article" date="2021" name="New Phytol.">
        <title>Evolutionary innovations through gain and loss of genes in the ectomycorrhizal Boletales.</title>
        <authorList>
            <person name="Wu G."/>
            <person name="Miyauchi S."/>
            <person name="Morin E."/>
            <person name="Kuo A."/>
            <person name="Drula E."/>
            <person name="Varga T."/>
            <person name="Kohler A."/>
            <person name="Feng B."/>
            <person name="Cao Y."/>
            <person name="Lipzen A."/>
            <person name="Daum C."/>
            <person name="Hundley H."/>
            <person name="Pangilinan J."/>
            <person name="Johnson J."/>
            <person name="Barry K."/>
            <person name="LaButti K."/>
            <person name="Ng V."/>
            <person name="Ahrendt S."/>
            <person name="Min B."/>
            <person name="Choi I.G."/>
            <person name="Park H."/>
            <person name="Plett J.M."/>
            <person name="Magnuson J."/>
            <person name="Spatafora J.W."/>
            <person name="Nagy L.G."/>
            <person name="Henrissat B."/>
            <person name="Grigoriev I.V."/>
            <person name="Yang Z.L."/>
            <person name="Xu J."/>
            <person name="Martin F.M."/>
        </authorList>
    </citation>
    <scope>NUCLEOTIDE SEQUENCE</scope>
    <source>
        <strain evidence="7">KKN 215</strain>
    </source>
</reference>
<accession>A0A8K0XR06</accession>
<keyword evidence="8" id="KW-1185">Reference proteome</keyword>
<keyword evidence="4 6" id="KW-0460">Magnesium</keyword>
<dbReference type="OrthoDB" id="6486656at2759"/>
<dbReference type="SFLD" id="SFLDG01020">
    <property type="entry name" value="Terpene_Cyclase_Like_2"/>
    <property type="match status" value="1"/>
</dbReference>
<dbReference type="PANTHER" id="PTHR35201:SF4">
    <property type="entry name" value="BETA-PINACENE SYNTHASE-RELATED"/>
    <property type="match status" value="1"/>
</dbReference>
<evidence type="ECO:0000313" key="7">
    <source>
        <dbReference type="EMBL" id="KAH8102071.1"/>
    </source>
</evidence>
<dbReference type="SFLD" id="SFLDS00005">
    <property type="entry name" value="Isoprenoid_Synthase_Type_I"/>
    <property type="match status" value="1"/>
</dbReference>